<dbReference type="Gramene" id="PRQ19423">
    <property type="protein sequence ID" value="PRQ19423"/>
    <property type="gene ID" value="RchiOBHm_Chr7g0217051"/>
</dbReference>
<organism evidence="1 2">
    <name type="scientific">Rosa chinensis</name>
    <name type="common">China rose</name>
    <dbReference type="NCBI Taxonomy" id="74649"/>
    <lineage>
        <taxon>Eukaryota</taxon>
        <taxon>Viridiplantae</taxon>
        <taxon>Streptophyta</taxon>
        <taxon>Embryophyta</taxon>
        <taxon>Tracheophyta</taxon>
        <taxon>Spermatophyta</taxon>
        <taxon>Magnoliopsida</taxon>
        <taxon>eudicotyledons</taxon>
        <taxon>Gunneridae</taxon>
        <taxon>Pentapetalae</taxon>
        <taxon>rosids</taxon>
        <taxon>fabids</taxon>
        <taxon>Rosales</taxon>
        <taxon>Rosaceae</taxon>
        <taxon>Rosoideae</taxon>
        <taxon>Rosoideae incertae sedis</taxon>
        <taxon>Rosa</taxon>
    </lineage>
</organism>
<sequence>MFILEFTSTPNPLGFASHSLNLLFFTSLPNRIQSSLVDRVYSISNDTRYMASLQRCSSVYLRELVLLLPCCNANDSYKRFYLTQTRIQVKLQIVRERRKGYMILALTGEKGYN</sequence>
<comment type="caution">
    <text evidence="1">The sequence shown here is derived from an EMBL/GenBank/DDBJ whole genome shotgun (WGS) entry which is preliminary data.</text>
</comment>
<protein>
    <submittedName>
        <fullName evidence="1">Uncharacterized protein</fullName>
    </submittedName>
</protein>
<gene>
    <name evidence="1" type="ORF">RchiOBHm_Chr7g0217051</name>
</gene>
<accession>A0A2P6PBX1</accession>
<dbReference type="AlphaFoldDB" id="A0A2P6PBX1"/>
<evidence type="ECO:0000313" key="1">
    <source>
        <dbReference type="EMBL" id="PRQ19423.1"/>
    </source>
</evidence>
<dbReference type="EMBL" id="PDCK01000045">
    <property type="protein sequence ID" value="PRQ19423.1"/>
    <property type="molecule type" value="Genomic_DNA"/>
</dbReference>
<keyword evidence="2" id="KW-1185">Reference proteome</keyword>
<dbReference type="Proteomes" id="UP000238479">
    <property type="component" value="Chromosome 7"/>
</dbReference>
<evidence type="ECO:0000313" key="2">
    <source>
        <dbReference type="Proteomes" id="UP000238479"/>
    </source>
</evidence>
<proteinExistence type="predicted"/>
<name>A0A2P6PBX1_ROSCH</name>
<reference evidence="1 2" key="1">
    <citation type="journal article" date="2018" name="Nat. Genet.">
        <title>The Rosa genome provides new insights in the design of modern roses.</title>
        <authorList>
            <person name="Bendahmane M."/>
        </authorList>
    </citation>
    <scope>NUCLEOTIDE SEQUENCE [LARGE SCALE GENOMIC DNA]</scope>
    <source>
        <strain evidence="2">cv. Old Blush</strain>
    </source>
</reference>